<dbReference type="RefSeq" id="WP_125730392.1">
    <property type="nucleotide sequence ID" value="NZ_AP019314.1"/>
</dbReference>
<feature type="domain" description="Rhodanese" evidence="4">
    <location>
        <begin position="296"/>
        <end position="388"/>
    </location>
</feature>
<dbReference type="Gene3D" id="3.40.50.720">
    <property type="entry name" value="NAD(P)-binding Rossmann-like Domain"/>
    <property type="match status" value="1"/>
</dbReference>
<name>A0A3G9JUF4_MICVR</name>
<dbReference type="NCBIfam" id="NF004281">
    <property type="entry name" value="PRK05690.1"/>
    <property type="match status" value="1"/>
</dbReference>
<dbReference type="CDD" id="cd00757">
    <property type="entry name" value="ThiF_MoeB_HesA_family"/>
    <property type="match status" value="1"/>
</dbReference>
<accession>A0A3G9JUF4</accession>
<protein>
    <submittedName>
        <fullName evidence="5">Molybdopterin biosynthesis protein MoeB</fullName>
    </submittedName>
</protein>
<evidence type="ECO:0000256" key="3">
    <source>
        <dbReference type="ARBA" id="ARBA00022840"/>
    </source>
</evidence>
<dbReference type="Pfam" id="PF00581">
    <property type="entry name" value="Rhodanese"/>
    <property type="match status" value="1"/>
</dbReference>
<dbReference type="SUPFAM" id="SSF69572">
    <property type="entry name" value="Activating enzymes of the ubiquitin-like proteins"/>
    <property type="match status" value="1"/>
</dbReference>
<dbReference type="FunFam" id="3.40.50.720:FF:000033">
    <property type="entry name" value="Adenylyltransferase and sulfurtransferase MOCS3"/>
    <property type="match status" value="1"/>
</dbReference>
<dbReference type="EMBL" id="AP019314">
    <property type="protein sequence ID" value="BBH38299.1"/>
    <property type="molecule type" value="Genomic_DNA"/>
</dbReference>
<evidence type="ECO:0000313" key="5">
    <source>
        <dbReference type="EMBL" id="BBH38299.1"/>
    </source>
</evidence>
<proteinExistence type="predicted"/>
<dbReference type="GO" id="GO:0016779">
    <property type="term" value="F:nucleotidyltransferase activity"/>
    <property type="evidence" value="ECO:0007669"/>
    <property type="project" value="TreeGrafter"/>
</dbReference>
<dbReference type="GO" id="GO:0005829">
    <property type="term" value="C:cytosol"/>
    <property type="evidence" value="ECO:0007669"/>
    <property type="project" value="TreeGrafter"/>
</dbReference>
<dbReference type="PANTHER" id="PTHR10953:SF102">
    <property type="entry name" value="ADENYLYLTRANSFERASE AND SULFURTRANSFERASE MOCS3"/>
    <property type="match status" value="1"/>
</dbReference>
<dbReference type="InterPro" id="IPR036873">
    <property type="entry name" value="Rhodanese-like_dom_sf"/>
</dbReference>
<gene>
    <name evidence="5" type="primary">moeB</name>
    <name evidence="5" type="ORF">myaer102_07890</name>
</gene>
<dbReference type="Gene3D" id="3.40.250.10">
    <property type="entry name" value="Rhodanese-like domain"/>
    <property type="match status" value="1"/>
</dbReference>
<evidence type="ECO:0000259" key="4">
    <source>
        <dbReference type="PROSITE" id="PS50206"/>
    </source>
</evidence>
<dbReference type="InterPro" id="IPR000594">
    <property type="entry name" value="ThiF_NAD_FAD-bd"/>
</dbReference>
<reference evidence="5 6" key="1">
    <citation type="submission" date="2018-11" db="EMBL/GenBank/DDBJ databases">
        <title>Complete genome sequence of Microcystis aeruginosa NIES-102.</title>
        <authorList>
            <person name="Yamaguchi H."/>
            <person name="Suzuki S."/>
            <person name="Kawachi M."/>
        </authorList>
    </citation>
    <scope>NUCLEOTIDE SEQUENCE [LARGE SCALE GENOMIC DNA]</scope>
    <source>
        <strain evidence="5 6">NIES-102</strain>
    </source>
</reference>
<dbReference type="GO" id="GO:0004792">
    <property type="term" value="F:thiosulfate-cyanide sulfurtransferase activity"/>
    <property type="evidence" value="ECO:0007669"/>
    <property type="project" value="TreeGrafter"/>
</dbReference>
<dbReference type="GO" id="GO:0008146">
    <property type="term" value="F:sulfotransferase activity"/>
    <property type="evidence" value="ECO:0007669"/>
    <property type="project" value="TreeGrafter"/>
</dbReference>
<dbReference type="PANTHER" id="PTHR10953">
    <property type="entry name" value="UBIQUITIN-ACTIVATING ENZYME E1"/>
    <property type="match status" value="1"/>
</dbReference>
<sequence>MLNPNLAAIELSKEEVQRYSRHIILPEVGLEGQKKLKAASVLCIGTGGLGSPLLLYLAAAGIGRIGIVDFDIVDSSNLQRQIIHGTSWVGKPKIVSAKDRILEINPYCQVDLYETRISSENALDILAPYDVVIDGTDNFPTRYLTNDACVLLDKPNVYGSIFRFEGQATVFNYQGGPNYRDLYPEPPPPGMVPSCAEGGVLGVLPGVIGTIQATEAIKIILGAPDTLSGRLLLYNAWEMKFRELKLRPNPIRPVIEKLIDYEQFCGIPQAKAQEAAEQQKMTEMTVVELKALLDSNANDYILIDVRNPNEYQIAKIPNSVLIPLPDIENGAAIPKIKELVNGYRLIAHCKMGGRSAKALAILKDAGIEGINVKGGISAWSREVDSTVPEY</sequence>
<dbReference type="InterPro" id="IPR001763">
    <property type="entry name" value="Rhodanese-like_dom"/>
</dbReference>
<evidence type="ECO:0000256" key="2">
    <source>
        <dbReference type="ARBA" id="ARBA00022741"/>
    </source>
</evidence>
<keyword evidence="1" id="KW-0808">Transferase</keyword>
<evidence type="ECO:0000313" key="6">
    <source>
        <dbReference type="Proteomes" id="UP000278152"/>
    </source>
</evidence>
<organism evidence="5 6">
    <name type="scientific">Microcystis viridis NIES-102</name>
    <dbReference type="NCBI Taxonomy" id="213615"/>
    <lineage>
        <taxon>Bacteria</taxon>
        <taxon>Bacillati</taxon>
        <taxon>Cyanobacteriota</taxon>
        <taxon>Cyanophyceae</taxon>
        <taxon>Oscillatoriophycideae</taxon>
        <taxon>Chroococcales</taxon>
        <taxon>Microcystaceae</taxon>
        <taxon>Microcystis</taxon>
    </lineage>
</organism>
<dbReference type="Pfam" id="PF00899">
    <property type="entry name" value="ThiF"/>
    <property type="match status" value="1"/>
</dbReference>
<evidence type="ECO:0000256" key="1">
    <source>
        <dbReference type="ARBA" id="ARBA00022679"/>
    </source>
</evidence>
<dbReference type="GO" id="GO:0008641">
    <property type="term" value="F:ubiquitin-like modifier activating enzyme activity"/>
    <property type="evidence" value="ECO:0007669"/>
    <property type="project" value="InterPro"/>
</dbReference>
<dbReference type="GO" id="GO:0005524">
    <property type="term" value="F:ATP binding"/>
    <property type="evidence" value="ECO:0007669"/>
    <property type="project" value="UniProtKB-KW"/>
</dbReference>
<dbReference type="InterPro" id="IPR035985">
    <property type="entry name" value="Ubiquitin-activating_enz"/>
</dbReference>
<dbReference type="NCBIfam" id="NF005646">
    <property type="entry name" value="PRK07411.1"/>
    <property type="match status" value="1"/>
</dbReference>
<dbReference type="InterPro" id="IPR045886">
    <property type="entry name" value="ThiF/MoeB/HesA"/>
</dbReference>
<dbReference type="CDD" id="cd00158">
    <property type="entry name" value="RHOD"/>
    <property type="match status" value="1"/>
</dbReference>
<keyword evidence="3" id="KW-0067">ATP-binding</keyword>
<dbReference type="SMART" id="SM00450">
    <property type="entry name" value="RHOD"/>
    <property type="match status" value="1"/>
</dbReference>
<keyword evidence="2" id="KW-0547">Nucleotide-binding</keyword>
<dbReference type="PROSITE" id="PS50206">
    <property type="entry name" value="RHODANESE_3"/>
    <property type="match status" value="1"/>
</dbReference>
<dbReference type="AlphaFoldDB" id="A0A3G9JUF4"/>
<dbReference type="KEGG" id="mvz:myaer102_07890"/>
<dbReference type="Proteomes" id="UP000278152">
    <property type="component" value="Chromosome"/>
</dbReference>